<evidence type="ECO:0000313" key="2">
    <source>
        <dbReference type="EMBL" id="KAK9861504.1"/>
    </source>
</evidence>
<evidence type="ECO:0000313" key="3">
    <source>
        <dbReference type="Proteomes" id="UP001485043"/>
    </source>
</evidence>
<proteinExistence type="predicted"/>
<organism evidence="2 3">
    <name type="scientific">Apatococcus fuscideae</name>
    <dbReference type="NCBI Taxonomy" id="2026836"/>
    <lineage>
        <taxon>Eukaryota</taxon>
        <taxon>Viridiplantae</taxon>
        <taxon>Chlorophyta</taxon>
        <taxon>core chlorophytes</taxon>
        <taxon>Trebouxiophyceae</taxon>
        <taxon>Chlorellales</taxon>
        <taxon>Chlorellaceae</taxon>
        <taxon>Apatococcus</taxon>
    </lineage>
</organism>
<sequence>MTSYPAEEPHQVVKQGRNLPPAQPAQLPRQ</sequence>
<keyword evidence="3" id="KW-1185">Reference proteome</keyword>
<protein>
    <submittedName>
        <fullName evidence="2">Uncharacterized protein</fullName>
    </submittedName>
</protein>
<feature type="non-terminal residue" evidence="2">
    <location>
        <position position="30"/>
    </location>
</feature>
<accession>A0AAW1SYD0</accession>
<name>A0AAW1SYD0_9CHLO</name>
<dbReference type="AlphaFoldDB" id="A0AAW1SYD0"/>
<dbReference type="Proteomes" id="UP001485043">
    <property type="component" value="Unassembled WGS sequence"/>
</dbReference>
<evidence type="ECO:0000256" key="1">
    <source>
        <dbReference type="SAM" id="MobiDB-lite"/>
    </source>
</evidence>
<feature type="region of interest" description="Disordered" evidence="1">
    <location>
        <begin position="1"/>
        <end position="30"/>
    </location>
</feature>
<reference evidence="2 3" key="1">
    <citation type="journal article" date="2024" name="Nat. Commun.">
        <title>Phylogenomics reveals the evolutionary origins of lichenization in chlorophyte algae.</title>
        <authorList>
            <person name="Puginier C."/>
            <person name="Libourel C."/>
            <person name="Otte J."/>
            <person name="Skaloud P."/>
            <person name="Haon M."/>
            <person name="Grisel S."/>
            <person name="Petersen M."/>
            <person name="Berrin J.G."/>
            <person name="Delaux P.M."/>
            <person name="Dal Grande F."/>
            <person name="Keller J."/>
        </authorList>
    </citation>
    <scope>NUCLEOTIDE SEQUENCE [LARGE SCALE GENOMIC DNA]</scope>
    <source>
        <strain evidence="2 3">SAG 2523</strain>
    </source>
</reference>
<comment type="caution">
    <text evidence="2">The sequence shown here is derived from an EMBL/GenBank/DDBJ whole genome shotgun (WGS) entry which is preliminary data.</text>
</comment>
<dbReference type="EMBL" id="JALJOV010000748">
    <property type="protein sequence ID" value="KAK9861504.1"/>
    <property type="molecule type" value="Genomic_DNA"/>
</dbReference>
<gene>
    <name evidence="2" type="ORF">WJX84_003899</name>
</gene>